<comment type="function">
    <text evidence="6 8">Binds 23S rRNA and is also seen to make contacts with the A and possibly P site tRNAs.</text>
</comment>
<dbReference type="GO" id="GO:1990904">
    <property type="term" value="C:ribonucleoprotein complex"/>
    <property type="evidence" value="ECO:0007669"/>
    <property type="project" value="UniProtKB-KW"/>
</dbReference>
<dbReference type="GO" id="GO:0000049">
    <property type="term" value="F:tRNA binding"/>
    <property type="evidence" value="ECO:0007669"/>
    <property type="project" value="UniProtKB-KW"/>
</dbReference>
<comment type="similarity">
    <text evidence="1 6 7">Belongs to the universal ribosomal protein uL16 family.</text>
</comment>
<reference evidence="10 11" key="1">
    <citation type="journal article" date="2016" name="Nat. Commun.">
        <title>Thousands of microbial genomes shed light on interconnected biogeochemical processes in an aquifer system.</title>
        <authorList>
            <person name="Anantharaman K."/>
            <person name="Brown C.T."/>
            <person name="Hug L.A."/>
            <person name="Sharon I."/>
            <person name="Castelle C.J."/>
            <person name="Probst A.J."/>
            <person name="Thomas B.C."/>
            <person name="Singh A."/>
            <person name="Wilkins M.J."/>
            <person name="Karaoz U."/>
            <person name="Brodie E.L."/>
            <person name="Williams K.H."/>
            <person name="Hubbard S.S."/>
            <person name="Banfield J.F."/>
        </authorList>
    </citation>
    <scope>NUCLEOTIDE SEQUENCE [LARGE SCALE GENOMIC DNA]</scope>
</reference>
<organism evidence="10 11">
    <name type="scientific">Candidatus Staskawiczbacteria bacterium RIFOXYB1_FULL_37_44</name>
    <dbReference type="NCBI Taxonomy" id="1802223"/>
    <lineage>
        <taxon>Bacteria</taxon>
        <taxon>Candidatus Staskawicziibacteriota</taxon>
    </lineage>
</organism>
<dbReference type="AlphaFoldDB" id="A0A1G2IVN1"/>
<dbReference type="NCBIfam" id="TIGR01164">
    <property type="entry name" value="rplP_bact"/>
    <property type="match status" value="1"/>
</dbReference>
<dbReference type="Proteomes" id="UP000178650">
    <property type="component" value="Unassembled WGS sequence"/>
</dbReference>
<dbReference type="Gene3D" id="3.90.1170.10">
    <property type="entry name" value="Ribosomal protein L10e/L16"/>
    <property type="match status" value="1"/>
</dbReference>
<dbReference type="InterPro" id="IPR047873">
    <property type="entry name" value="Ribosomal_uL16"/>
</dbReference>
<sequence>MLMPKKVKHRKWHKGRGRNKGAVETRATEVNFGSFGLKSLEAKWLTARQLESARRYIIRYMKKGGKLWIRVFPDKPVTFKGSEVGMGSGKGNVDHYVFAIKPGRIIFELDGLKEDISKEALEGAGRKLPIKTKFVKKDSI</sequence>
<evidence type="ECO:0000256" key="1">
    <source>
        <dbReference type="ARBA" id="ARBA00008931"/>
    </source>
</evidence>
<dbReference type="EMBL" id="MHPJ01000011">
    <property type="protein sequence ID" value="OGZ78906.1"/>
    <property type="molecule type" value="Genomic_DNA"/>
</dbReference>
<gene>
    <name evidence="6" type="primary">rplP</name>
    <name evidence="10" type="ORF">A2358_01985</name>
</gene>
<dbReference type="PANTHER" id="PTHR12220:SF13">
    <property type="entry name" value="LARGE RIBOSOMAL SUBUNIT PROTEIN UL16M"/>
    <property type="match status" value="1"/>
</dbReference>
<keyword evidence="6 8" id="KW-0694">RNA-binding</keyword>
<dbReference type="PROSITE" id="PS00586">
    <property type="entry name" value="RIBOSOMAL_L16_1"/>
    <property type="match status" value="1"/>
</dbReference>
<dbReference type="InterPro" id="IPR036920">
    <property type="entry name" value="Ribosomal_uL16_sf"/>
</dbReference>
<evidence type="ECO:0000313" key="11">
    <source>
        <dbReference type="Proteomes" id="UP000178650"/>
    </source>
</evidence>
<dbReference type="PANTHER" id="PTHR12220">
    <property type="entry name" value="50S/60S RIBOSOMAL PROTEIN L16"/>
    <property type="match status" value="1"/>
</dbReference>
<dbReference type="InterPro" id="IPR020798">
    <property type="entry name" value="Ribosomal_uL16_CS"/>
</dbReference>
<dbReference type="Pfam" id="PF00252">
    <property type="entry name" value="Ribosomal_L16"/>
    <property type="match status" value="1"/>
</dbReference>
<evidence type="ECO:0000256" key="4">
    <source>
        <dbReference type="ARBA" id="ARBA00023274"/>
    </source>
</evidence>
<protein>
    <recommendedName>
        <fullName evidence="5 6">Large ribosomal subunit protein uL16</fullName>
    </recommendedName>
</protein>
<accession>A0A1G2IVN1</accession>
<dbReference type="InterPro" id="IPR000114">
    <property type="entry name" value="Ribosomal_uL16_bact-type"/>
</dbReference>
<proteinExistence type="inferred from homology"/>
<dbReference type="CDD" id="cd01433">
    <property type="entry name" value="Ribosomal_L16_L10e"/>
    <property type="match status" value="1"/>
</dbReference>
<keyword evidence="3 6" id="KW-0689">Ribosomal protein</keyword>
<dbReference type="FunFam" id="3.90.1170.10:FF:000001">
    <property type="entry name" value="50S ribosomal protein L16"/>
    <property type="match status" value="1"/>
</dbReference>
<keyword evidence="6 8" id="KW-0699">rRNA-binding</keyword>
<keyword evidence="2 6" id="KW-0820">tRNA-binding</keyword>
<dbReference type="GO" id="GO:0003735">
    <property type="term" value="F:structural constituent of ribosome"/>
    <property type="evidence" value="ECO:0007669"/>
    <property type="project" value="InterPro"/>
</dbReference>
<evidence type="ECO:0000313" key="10">
    <source>
        <dbReference type="EMBL" id="OGZ78906.1"/>
    </source>
</evidence>
<dbReference type="SUPFAM" id="SSF54686">
    <property type="entry name" value="Ribosomal protein L16p/L10e"/>
    <property type="match status" value="1"/>
</dbReference>
<feature type="compositionally biased region" description="Basic residues" evidence="9">
    <location>
        <begin position="1"/>
        <end position="19"/>
    </location>
</feature>
<evidence type="ECO:0000256" key="6">
    <source>
        <dbReference type="HAMAP-Rule" id="MF_01342"/>
    </source>
</evidence>
<comment type="subunit">
    <text evidence="6 8">Part of the 50S ribosomal subunit.</text>
</comment>
<dbReference type="GO" id="GO:0005840">
    <property type="term" value="C:ribosome"/>
    <property type="evidence" value="ECO:0007669"/>
    <property type="project" value="UniProtKB-KW"/>
</dbReference>
<keyword evidence="4 6" id="KW-0687">Ribonucleoprotein</keyword>
<name>A0A1G2IVN1_9BACT</name>
<evidence type="ECO:0000256" key="8">
    <source>
        <dbReference type="RuleBase" id="RU004414"/>
    </source>
</evidence>
<evidence type="ECO:0000256" key="5">
    <source>
        <dbReference type="ARBA" id="ARBA00035198"/>
    </source>
</evidence>
<feature type="region of interest" description="Disordered" evidence="9">
    <location>
        <begin position="1"/>
        <end position="20"/>
    </location>
</feature>
<comment type="caution">
    <text evidence="10">The sequence shown here is derived from an EMBL/GenBank/DDBJ whole genome shotgun (WGS) entry which is preliminary data.</text>
</comment>
<dbReference type="GO" id="GO:0006412">
    <property type="term" value="P:translation"/>
    <property type="evidence" value="ECO:0007669"/>
    <property type="project" value="UniProtKB-UniRule"/>
</dbReference>
<evidence type="ECO:0000256" key="7">
    <source>
        <dbReference type="RuleBase" id="RU004413"/>
    </source>
</evidence>
<dbReference type="GO" id="GO:0019843">
    <property type="term" value="F:rRNA binding"/>
    <property type="evidence" value="ECO:0007669"/>
    <property type="project" value="UniProtKB-UniRule"/>
</dbReference>
<dbReference type="PRINTS" id="PR00060">
    <property type="entry name" value="RIBOSOMALL16"/>
</dbReference>
<dbReference type="STRING" id="1802223.A2358_01985"/>
<evidence type="ECO:0000256" key="9">
    <source>
        <dbReference type="SAM" id="MobiDB-lite"/>
    </source>
</evidence>
<dbReference type="HAMAP" id="MF_01342">
    <property type="entry name" value="Ribosomal_uL16"/>
    <property type="match status" value="1"/>
</dbReference>
<evidence type="ECO:0000256" key="3">
    <source>
        <dbReference type="ARBA" id="ARBA00022980"/>
    </source>
</evidence>
<dbReference type="InterPro" id="IPR016180">
    <property type="entry name" value="Ribosomal_uL16_dom"/>
</dbReference>
<evidence type="ECO:0000256" key="2">
    <source>
        <dbReference type="ARBA" id="ARBA00022555"/>
    </source>
</evidence>